<gene>
    <name evidence="2" type="ORF">GWK47_039802</name>
</gene>
<dbReference type="InterPro" id="IPR012337">
    <property type="entry name" value="RNaseH-like_sf"/>
</dbReference>
<dbReference type="Gene3D" id="3.30.420.10">
    <property type="entry name" value="Ribonuclease H-like superfamily/Ribonuclease H"/>
    <property type="match status" value="1"/>
</dbReference>
<sequence length="161" mass="17804">MARGICGSPNHEATTVAGAPGKQLFHPLWSATRTTNSDQGKRVPSSGVFFGCSSLMGNQENTHHTITPQSDGMVERYNRTLLHKLAKFASDDRGIGQLQAYQACSWHIGQLSYESLQRTTPGEVDLVRPRATASADLATGRPRRMPRHPCYKLRPSLRREC</sequence>
<name>A0A8J4YCK0_CHIOP</name>
<evidence type="ECO:0000259" key="1">
    <source>
        <dbReference type="PROSITE" id="PS50994"/>
    </source>
</evidence>
<dbReference type="InterPro" id="IPR036397">
    <property type="entry name" value="RNaseH_sf"/>
</dbReference>
<dbReference type="GO" id="GO:0003676">
    <property type="term" value="F:nucleic acid binding"/>
    <property type="evidence" value="ECO:0007669"/>
    <property type="project" value="InterPro"/>
</dbReference>
<protein>
    <recommendedName>
        <fullName evidence="1">Integrase catalytic domain-containing protein</fullName>
    </recommendedName>
</protein>
<feature type="domain" description="Integrase catalytic" evidence="1">
    <location>
        <begin position="1"/>
        <end position="129"/>
    </location>
</feature>
<reference evidence="2" key="1">
    <citation type="submission" date="2020-07" db="EMBL/GenBank/DDBJ databases">
        <title>The High-quality genome of the commercially important snow crab, Chionoecetes opilio.</title>
        <authorList>
            <person name="Jeong J.-H."/>
            <person name="Ryu S."/>
        </authorList>
    </citation>
    <scope>NUCLEOTIDE SEQUENCE</scope>
    <source>
        <strain evidence="2">MADBK_172401_WGS</strain>
        <tissue evidence="2">Digestive gland</tissue>
    </source>
</reference>
<dbReference type="EMBL" id="JACEEZ010006376">
    <property type="protein sequence ID" value="KAG0724827.1"/>
    <property type="molecule type" value="Genomic_DNA"/>
</dbReference>
<dbReference type="GO" id="GO:0015074">
    <property type="term" value="P:DNA integration"/>
    <property type="evidence" value="ECO:0007669"/>
    <property type="project" value="InterPro"/>
</dbReference>
<dbReference type="PROSITE" id="PS50994">
    <property type="entry name" value="INTEGRASE"/>
    <property type="match status" value="1"/>
</dbReference>
<dbReference type="OrthoDB" id="6374606at2759"/>
<dbReference type="Proteomes" id="UP000770661">
    <property type="component" value="Unassembled WGS sequence"/>
</dbReference>
<organism evidence="2 3">
    <name type="scientific">Chionoecetes opilio</name>
    <name type="common">Atlantic snow crab</name>
    <name type="synonym">Cancer opilio</name>
    <dbReference type="NCBI Taxonomy" id="41210"/>
    <lineage>
        <taxon>Eukaryota</taxon>
        <taxon>Metazoa</taxon>
        <taxon>Ecdysozoa</taxon>
        <taxon>Arthropoda</taxon>
        <taxon>Crustacea</taxon>
        <taxon>Multicrustacea</taxon>
        <taxon>Malacostraca</taxon>
        <taxon>Eumalacostraca</taxon>
        <taxon>Eucarida</taxon>
        <taxon>Decapoda</taxon>
        <taxon>Pleocyemata</taxon>
        <taxon>Brachyura</taxon>
        <taxon>Eubrachyura</taxon>
        <taxon>Majoidea</taxon>
        <taxon>Majidae</taxon>
        <taxon>Chionoecetes</taxon>
    </lineage>
</organism>
<comment type="caution">
    <text evidence="2">The sequence shown here is derived from an EMBL/GenBank/DDBJ whole genome shotgun (WGS) entry which is preliminary data.</text>
</comment>
<dbReference type="InterPro" id="IPR001584">
    <property type="entry name" value="Integrase_cat-core"/>
</dbReference>
<proteinExistence type="predicted"/>
<evidence type="ECO:0000313" key="2">
    <source>
        <dbReference type="EMBL" id="KAG0724827.1"/>
    </source>
</evidence>
<evidence type="ECO:0000313" key="3">
    <source>
        <dbReference type="Proteomes" id="UP000770661"/>
    </source>
</evidence>
<dbReference type="AlphaFoldDB" id="A0A8J4YCK0"/>
<accession>A0A8J4YCK0</accession>
<dbReference type="SUPFAM" id="SSF53098">
    <property type="entry name" value="Ribonuclease H-like"/>
    <property type="match status" value="1"/>
</dbReference>
<keyword evidence="3" id="KW-1185">Reference proteome</keyword>